<dbReference type="Proteomes" id="UP000277108">
    <property type="component" value="Unassembled WGS sequence"/>
</dbReference>
<dbReference type="Pfam" id="PF01649">
    <property type="entry name" value="Ribosomal_S20p"/>
    <property type="match status" value="1"/>
</dbReference>
<evidence type="ECO:0000256" key="7">
    <source>
        <dbReference type="HAMAP-Rule" id="MF_00500"/>
    </source>
</evidence>
<keyword evidence="10" id="KW-1185">Reference proteome</keyword>
<name>A0A1Q1G104_9BACL</name>
<organism evidence="9 10">
    <name type="scientific">Abyssicoccus albus</name>
    <dbReference type="NCBI Taxonomy" id="1817405"/>
    <lineage>
        <taxon>Bacteria</taxon>
        <taxon>Bacillati</taxon>
        <taxon>Bacillota</taxon>
        <taxon>Bacilli</taxon>
        <taxon>Bacillales</taxon>
        <taxon>Abyssicoccaceae</taxon>
    </lineage>
</organism>
<dbReference type="Gene3D" id="1.20.58.110">
    <property type="entry name" value="Ribosomal protein S20"/>
    <property type="match status" value="1"/>
</dbReference>
<dbReference type="GO" id="GO:0005829">
    <property type="term" value="C:cytosol"/>
    <property type="evidence" value="ECO:0007669"/>
    <property type="project" value="TreeGrafter"/>
</dbReference>
<comment type="function">
    <text evidence="7">Binds directly to 16S ribosomal RNA.</text>
</comment>
<dbReference type="GO" id="GO:0070181">
    <property type="term" value="F:small ribosomal subunit rRNA binding"/>
    <property type="evidence" value="ECO:0007669"/>
    <property type="project" value="TreeGrafter"/>
</dbReference>
<evidence type="ECO:0000256" key="1">
    <source>
        <dbReference type="ARBA" id="ARBA00007634"/>
    </source>
</evidence>
<dbReference type="SUPFAM" id="SSF46992">
    <property type="entry name" value="Ribosomal protein S20"/>
    <property type="match status" value="1"/>
</dbReference>
<sequence>MPNIKSAIKRVTTSQTRHDRNIAQKNEMRTAVKKALAAKSEGSDNAQDLLNNAIKLVDKANQSNLIHTNKAARLKSKLMSKNA</sequence>
<protein>
    <recommendedName>
        <fullName evidence="6 7">Small ribosomal subunit protein bS20</fullName>
    </recommendedName>
</protein>
<dbReference type="OrthoDB" id="9808392at2"/>
<evidence type="ECO:0000256" key="3">
    <source>
        <dbReference type="ARBA" id="ARBA00022884"/>
    </source>
</evidence>
<keyword evidence="5 7" id="KW-0687">Ribonucleoprotein</keyword>
<dbReference type="GO" id="GO:0006412">
    <property type="term" value="P:translation"/>
    <property type="evidence" value="ECO:0007669"/>
    <property type="project" value="UniProtKB-UniRule"/>
</dbReference>
<accession>A0A3N5BSW6</accession>
<dbReference type="EMBL" id="RKRK01000002">
    <property type="protein sequence ID" value="RPF58150.1"/>
    <property type="molecule type" value="Genomic_DNA"/>
</dbReference>
<dbReference type="STRING" id="1849491.BVH56_03455"/>
<evidence type="ECO:0000313" key="10">
    <source>
        <dbReference type="Proteomes" id="UP000277108"/>
    </source>
</evidence>
<feature type="region of interest" description="Disordered" evidence="8">
    <location>
        <begin position="1"/>
        <end position="27"/>
    </location>
</feature>
<dbReference type="RefSeq" id="WP_077140122.1">
    <property type="nucleotide sequence ID" value="NZ_CBCSGK010000003.1"/>
</dbReference>
<dbReference type="NCBIfam" id="TIGR00029">
    <property type="entry name" value="S20"/>
    <property type="match status" value="1"/>
</dbReference>
<feature type="compositionally biased region" description="Basic and acidic residues" evidence="8">
    <location>
        <begin position="16"/>
        <end position="27"/>
    </location>
</feature>
<gene>
    <name evidence="7" type="primary">rpsT</name>
    <name evidence="9" type="ORF">EDD62_0792</name>
</gene>
<accession>A0A1Q1G104</accession>
<comment type="similarity">
    <text evidence="1 7">Belongs to the bacterial ribosomal protein bS20 family.</text>
</comment>
<evidence type="ECO:0000256" key="4">
    <source>
        <dbReference type="ARBA" id="ARBA00022980"/>
    </source>
</evidence>
<dbReference type="InterPro" id="IPR036510">
    <property type="entry name" value="Ribosomal_bS20_sf"/>
</dbReference>
<dbReference type="InterPro" id="IPR002583">
    <property type="entry name" value="Ribosomal_bS20"/>
</dbReference>
<keyword evidence="3 7" id="KW-0694">RNA-binding</keyword>
<dbReference type="AlphaFoldDB" id="A0A1Q1G104"/>
<dbReference type="GO" id="GO:0003735">
    <property type="term" value="F:structural constituent of ribosome"/>
    <property type="evidence" value="ECO:0007669"/>
    <property type="project" value="InterPro"/>
</dbReference>
<reference evidence="9 10" key="1">
    <citation type="submission" date="2018-11" db="EMBL/GenBank/DDBJ databases">
        <title>Genomic Encyclopedia of Type Strains, Phase IV (KMG-IV): sequencing the most valuable type-strain genomes for metagenomic binning, comparative biology and taxonomic classification.</title>
        <authorList>
            <person name="Goeker M."/>
        </authorList>
    </citation>
    <scope>NUCLEOTIDE SEQUENCE [LARGE SCALE GENOMIC DNA]</scope>
    <source>
        <strain evidence="9 10">DSM 29158</strain>
    </source>
</reference>
<dbReference type="GO" id="GO:0015935">
    <property type="term" value="C:small ribosomal subunit"/>
    <property type="evidence" value="ECO:0007669"/>
    <property type="project" value="TreeGrafter"/>
</dbReference>
<evidence type="ECO:0000256" key="6">
    <source>
        <dbReference type="ARBA" id="ARBA00035136"/>
    </source>
</evidence>
<keyword evidence="2 7" id="KW-0699">rRNA-binding</keyword>
<dbReference type="HAMAP" id="MF_00500">
    <property type="entry name" value="Ribosomal_bS20"/>
    <property type="match status" value="1"/>
</dbReference>
<evidence type="ECO:0000313" key="9">
    <source>
        <dbReference type="EMBL" id="RPF58150.1"/>
    </source>
</evidence>
<keyword evidence="4 7" id="KW-0689">Ribosomal protein</keyword>
<dbReference type="PANTHER" id="PTHR33398">
    <property type="entry name" value="30S RIBOSOMAL PROTEIN S20"/>
    <property type="match status" value="1"/>
</dbReference>
<evidence type="ECO:0000256" key="2">
    <source>
        <dbReference type="ARBA" id="ARBA00022730"/>
    </source>
</evidence>
<evidence type="ECO:0000256" key="8">
    <source>
        <dbReference type="SAM" id="MobiDB-lite"/>
    </source>
</evidence>
<proteinExistence type="inferred from homology"/>
<dbReference type="PANTHER" id="PTHR33398:SF1">
    <property type="entry name" value="SMALL RIBOSOMAL SUBUNIT PROTEIN BS20C"/>
    <property type="match status" value="1"/>
</dbReference>
<evidence type="ECO:0000256" key="5">
    <source>
        <dbReference type="ARBA" id="ARBA00023274"/>
    </source>
</evidence>
<comment type="caution">
    <text evidence="9">The sequence shown here is derived from an EMBL/GenBank/DDBJ whole genome shotgun (WGS) entry which is preliminary data.</text>
</comment>